<dbReference type="RefSeq" id="XP_008905340.1">
    <property type="nucleotide sequence ID" value="XM_008907092.1"/>
</dbReference>
<dbReference type="Proteomes" id="UP000018817">
    <property type="component" value="Unassembled WGS sequence"/>
</dbReference>
<proteinExistence type="predicted"/>
<protein>
    <submittedName>
        <fullName evidence="1">Uncharacterized protein</fullName>
    </submittedName>
</protein>
<dbReference type="OMA" id="GGFFYFR"/>
<sequence length="74" mass="8654">MMEKTGGFFYFRLSLSYAAKRIGWEEIAHELRVYGRMIEDLKARLLALKRTYSRELARFPPSLLPSKKQCISPS</sequence>
<evidence type="ECO:0000313" key="2">
    <source>
        <dbReference type="Proteomes" id="UP000018817"/>
    </source>
</evidence>
<accession>W2Q8L9</accession>
<reference evidence="2" key="1">
    <citation type="submission" date="2011-12" db="EMBL/GenBank/DDBJ databases">
        <authorList>
            <consortium name="The Broad Institute Genome Sequencing Platform"/>
            <person name="Russ C."/>
            <person name="Tyler B."/>
            <person name="Panabieres F."/>
            <person name="Shan W."/>
            <person name="Tripathy S."/>
            <person name="Grunwald N."/>
            <person name="Machado M."/>
            <person name="Young S.K."/>
            <person name="Zeng Q."/>
            <person name="Gargeya S."/>
            <person name="Fitzgerald M."/>
            <person name="Haas B."/>
            <person name="Abouelleil A."/>
            <person name="Alvarado L."/>
            <person name="Arachchi H.M."/>
            <person name="Berlin A."/>
            <person name="Chapman S.B."/>
            <person name="Gearin G."/>
            <person name="Goldberg J."/>
            <person name="Griggs A."/>
            <person name="Gujja S."/>
            <person name="Hansen M."/>
            <person name="Heiman D."/>
            <person name="Howarth C."/>
            <person name="Larimer J."/>
            <person name="Lui A."/>
            <person name="MacDonald P.J.P."/>
            <person name="McCowen C."/>
            <person name="Montmayeur A."/>
            <person name="Murphy C."/>
            <person name="Neiman D."/>
            <person name="Pearson M."/>
            <person name="Priest M."/>
            <person name="Roberts A."/>
            <person name="Saif S."/>
            <person name="Shea T."/>
            <person name="Sisk P."/>
            <person name="Stolte C."/>
            <person name="Sykes S."/>
            <person name="Wortman J."/>
            <person name="Nusbaum C."/>
            <person name="Birren B."/>
        </authorList>
    </citation>
    <scope>NUCLEOTIDE SEQUENCE [LARGE SCALE GENOMIC DNA]</scope>
    <source>
        <strain evidence="2">INRA-310</strain>
    </source>
</reference>
<name>W2Q8L9_PHYN3</name>
<dbReference type="EMBL" id="KI669585">
    <property type="protein sequence ID" value="ETN09507.1"/>
    <property type="molecule type" value="Genomic_DNA"/>
</dbReference>
<dbReference type="AlphaFoldDB" id="W2Q8L9"/>
<organism evidence="1 2">
    <name type="scientific">Phytophthora nicotianae (strain INRA-310)</name>
    <name type="common">Phytophthora parasitica</name>
    <dbReference type="NCBI Taxonomy" id="761204"/>
    <lineage>
        <taxon>Eukaryota</taxon>
        <taxon>Sar</taxon>
        <taxon>Stramenopiles</taxon>
        <taxon>Oomycota</taxon>
        <taxon>Peronosporomycetes</taxon>
        <taxon>Peronosporales</taxon>
        <taxon>Peronosporaceae</taxon>
        <taxon>Phytophthora</taxon>
    </lineage>
</organism>
<reference evidence="1 2" key="2">
    <citation type="submission" date="2013-11" db="EMBL/GenBank/DDBJ databases">
        <title>The Genome Sequence of Phytophthora parasitica INRA-310.</title>
        <authorList>
            <consortium name="The Broad Institute Genomics Platform"/>
            <person name="Russ C."/>
            <person name="Tyler B."/>
            <person name="Panabieres F."/>
            <person name="Shan W."/>
            <person name="Tripathy S."/>
            <person name="Grunwald N."/>
            <person name="Machado M."/>
            <person name="Johnson C.S."/>
            <person name="Arredondo F."/>
            <person name="Hong C."/>
            <person name="Coffey M."/>
            <person name="Young S.K."/>
            <person name="Zeng Q."/>
            <person name="Gargeya S."/>
            <person name="Fitzgerald M."/>
            <person name="Abouelleil A."/>
            <person name="Alvarado L."/>
            <person name="Chapman S.B."/>
            <person name="Gainer-Dewar J."/>
            <person name="Goldberg J."/>
            <person name="Griggs A."/>
            <person name="Gujja S."/>
            <person name="Hansen M."/>
            <person name="Howarth C."/>
            <person name="Imamovic A."/>
            <person name="Ireland A."/>
            <person name="Larimer J."/>
            <person name="McCowan C."/>
            <person name="Murphy C."/>
            <person name="Pearson M."/>
            <person name="Poon T.W."/>
            <person name="Priest M."/>
            <person name="Roberts A."/>
            <person name="Saif S."/>
            <person name="Shea T."/>
            <person name="Sykes S."/>
            <person name="Wortman J."/>
            <person name="Nusbaum C."/>
            <person name="Birren B."/>
        </authorList>
    </citation>
    <scope>NUCLEOTIDE SEQUENCE [LARGE SCALE GENOMIC DNA]</scope>
    <source>
        <strain evidence="1 2">INRA-310</strain>
    </source>
</reference>
<dbReference type="VEuPathDB" id="FungiDB:PPTG_22888"/>
<gene>
    <name evidence="1" type="ORF">PPTG_22888</name>
</gene>
<evidence type="ECO:0000313" key="1">
    <source>
        <dbReference type="EMBL" id="ETN09507.1"/>
    </source>
</evidence>
<dbReference type="GeneID" id="20191487"/>